<dbReference type="SUPFAM" id="SSF47473">
    <property type="entry name" value="EF-hand"/>
    <property type="match status" value="1"/>
</dbReference>
<evidence type="ECO:0000256" key="1">
    <source>
        <dbReference type="ARBA" id="ARBA00022837"/>
    </source>
</evidence>
<feature type="domain" description="EF-hand" evidence="2">
    <location>
        <begin position="49"/>
        <end position="75"/>
    </location>
</feature>
<evidence type="ECO:0000259" key="2">
    <source>
        <dbReference type="PROSITE" id="PS50222"/>
    </source>
</evidence>
<keyword evidence="1" id="KW-0106">Calcium</keyword>
<name>A0A7S4DQ68_9EUKA</name>
<dbReference type="InterPro" id="IPR002048">
    <property type="entry name" value="EF_hand_dom"/>
</dbReference>
<dbReference type="SMART" id="SM00054">
    <property type="entry name" value="EFh"/>
    <property type="match status" value="2"/>
</dbReference>
<dbReference type="EMBL" id="HBIV01020387">
    <property type="protein sequence ID" value="CAE0663125.1"/>
    <property type="molecule type" value="Transcribed_RNA"/>
</dbReference>
<proteinExistence type="predicted"/>
<dbReference type="Gene3D" id="1.10.238.10">
    <property type="entry name" value="EF-hand"/>
    <property type="match status" value="1"/>
</dbReference>
<organism evidence="3">
    <name type="scientific">Lotharella globosa</name>
    <dbReference type="NCBI Taxonomy" id="91324"/>
    <lineage>
        <taxon>Eukaryota</taxon>
        <taxon>Sar</taxon>
        <taxon>Rhizaria</taxon>
        <taxon>Cercozoa</taxon>
        <taxon>Chlorarachniophyceae</taxon>
        <taxon>Lotharella</taxon>
    </lineage>
</organism>
<evidence type="ECO:0000313" key="3">
    <source>
        <dbReference type="EMBL" id="CAE0663125.1"/>
    </source>
</evidence>
<dbReference type="GO" id="GO:0005509">
    <property type="term" value="F:calcium ion binding"/>
    <property type="evidence" value="ECO:0007669"/>
    <property type="project" value="InterPro"/>
</dbReference>
<reference evidence="3" key="1">
    <citation type="submission" date="2021-01" db="EMBL/GenBank/DDBJ databases">
        <authorList>
            <person name="Corre E."/>
            <person name="Pelletier E."/>
            <person name="Niang G."/>
            <person name="Scheremetjew M."/>
            <person name="Finn R."/>
            <person name="Kale V."/>
            <person name="Holt S."/>
            <person name="Cochrane G."/>
            <person name="Meng A."/>
            <person name="Brown T."/>
            <person name="Cohen L."/>
        </authorList>
    </citation>
    <scope>NUCLEOTIDE SEQUENCE</scope>
    <source>
        <strain evidence="3">CCCM811</strain>
    </source>
</reference>
<sequence length="200" mass="22454">MRGLHFVLLFGSLKRRWYAFCKRAAHLVPHTHAHSERLTKNAHTRNVRFQAYDADDSGYLEHDEFKTLLKDFFTRIREELPKVDLTTIFGAAASDSLLDEVLEALPDPDDDVVVNMLLMRLDANDDGKIAPDEFVDSFHEVVTIRHHQLAVDASGPVPSEAIHVPPMTFGGSWCQIETWARDDGDSLDNESKAKAKAASA</sequence>
<gene>
    <name evidence="3" type="ORF">LGLO00237_LOCUS14727</name>
</gene>
<protein>
    <recommendedName>
        <fullName evidence="2">EF-hand domain-containing protein</fullName>
    </recommendedName>
</protein>
<dbReference type="InterPro" id="IPR011992">
    <property type="entry name" value="EF-hand-dom_pair"/>
</dbReference>
<accession>A0A7S4DQ68</accession>
<dbReference type="AlphaFoldDB" id="A0A7S4DQ68"/>
<dbReference type="InterPro" id="IPR018247">
    <property type="entry name" value="EF_Hand_1_Ca_BS"/>
</dbReference>
<dbReference type="PROSITE" id="PS50222">
    <property type="entry name" value="EF_HAND_2"/>
    <property type="match status" value="1"/>
</dbReference>
<dbReference type="Pfam" id="PF13202">
    <property type="entry name" value="EF-hand_5"/>
    <property type="match status" value="2"/>
</dbReference>
<dbReference type="PROSITE" id="PS00018">
    <property type="entry name" value="EF_HAND_1"/>
    <property type="match status" value="2"/>
</dbReference>